<dbReference type="Pfam" id="PF00440">
    <property type="entry name" value="TetR_N"/>
    <property type="match status" value="1"/>
</dbReference>
<dbReference type="Gene3D" id="1.10.357.10">
    <property type="entry name" value="Tetracycline Repressor, domain 2"/>
    <property type="match status" value="1"/>
</dbReference>
<feature type="domain" description="HTH tetR-type" evidence="4">
    <location>
        <begin position="2"/>
        <end position="62"/>
    </location>
</feature>
<dbReference type="AlphaFoldDB" id="A0A2X4VH04"/>
<dbReference type="PANTHER" id="PTHR43479:SF22">
    <property type="entry name" value="TRANSCRIPTIONAL REGULATOR, TETR FAMILY"/>
    <property type="match status" value="1"/>
</dbReference>
<dbReference type="PRINTS" id="PR00455">
    <property type="entry name" value="HTHTETR"/>
</dbReference>
<keyword evidence="6" id="KW-1185">Reference proteome</keyword>
<dbReference type="PROSITE" id="PS01081">
    <property type="entry name" value="HTH_TETR_1"/>
    <property type="match status" value="1"/>
</dbReference>
<accession>A0A2X4VH04</accession>
<dbReference type="InterPro" id="IPR050624">
    <property type="entry name" value="HTH-type_Tx_Regulator"/>
</dbReference>
<dbReference type="InterPro" id="IPR023772">
    <property type="entry name" value="DNA-bd_HTH_TetR-type_CS"/>
</dbReference>
<evidence type="ECO:0000259" key="4">
    <source>
        <dbReference type="PROSITE" id="PS50977"/>
    </source>
</evidence>
<dbReference type="EMBL" id="LS483476">
    <property type="protein sequence ID" value="SQI51506.1"/>
    <property type="molecule type" value="Genomic_DNA"/>
</dbReference>
<feature type="DNA-binding region" description="H-T-H motif" evidence="3">
    <location>
        <begin position="25"/>
        <end position="44"/>
    </location>
</feature>
<dbReference type="InterPro" id="IPR009057">
    <property type="entry name" value="Homeodomain-like_sf"/>
</dbReference>
<dbReference type="PROSITE" id="PS50977">
    <property type="entry name" value="HTH_TETR_2"/>
    <property type="match status" value="1"/>
</dbReference>
<dbReference type="PANTHER" id="PTHR43479">
    <property type="entry name" value="ACREF/ENVCD OPERON REPRESSOR-RELATED"/>
    <property type="match status" value="1"/>
</dbReference>
<evidence type="ECO:0000313" key="6">
    <source>
        <dbReference type="Proteomes" id="UP000249134"/>
    </source>
</evidence>
<dbReference type="InterPro" id="IPR001647">
    <property type="entry name" value="HTH_TetR"/>
</dbReference>
<organism evidence="5 6">
    <name type="scientific">Lederbergia lenta</name>
    <name type="common">Bacillus lentus</name>
    <dbReference type="NCBI Taxonomy" id="1467"/>
    <lineage>
        <taxon>Bacteria</taxon>
        <taxon>Bacillati</taxon>
        <taxon>Bacillota</taxon>
        <taxon>Bacilli</taxon>
        <taxon>Bacillales</taxon>
        <taxon>Bacillaceae</taxon>
        <taxon>Lederbergia</taxon>
    </lineage>
</organism>
<name>A0A2X4VH04_LEDLE</name>
<dbReference type="RefSeq" id="WP_066145931.1">
    <property type="nucleotide sequence ID" value="NZ_CBCSGM010000002.1"/>
</dbReference>
<dbReference type="GO" id="GO:0003677">
    <property type="term" value="F:DNA binding"/>
    <property type="evidence" value="ECO:0007669"/>
    <property type="project" value="UniProtKB-UniRule"/>
</dbReference>
<protein>
    <submittedName>
        <fullName evidence="5">TetR/AcrR family transcriptional regulator</fullName>
    </submittedName>
</protein>
<keyword evidence="1" id="KW-0678">Repressor</keyword>
<reference evidence="5 6" key="1">
    <citation type="submission" date="2018-06" db="EMBL/GenBank/DDBJ databases">
        <authorList>
            <consortium name="Pathogen Informatics"/>
            <person name="Doyle S."/>
        </authorList>
    </citation>
    <scope>NUCLEOTIDE SEQUENCE [LARGE SCALE GENOMIC DNA]</scope>
    <source>
        <strain evidence="5 6">NCTC4824</strain>
    </source>
</reference>
<keyword evidence="2 3" id="KW-0238">DNA-binding</keyword>
<evidence type="ECO:0000256" key="3">
    <source>
        <dbReference type="PROSITE-ProRule" id="PRU00335"/>
    </source>
</evidence>
<gene>
    <name evidence="5" type="primary">nemR</name>
    <name evidence="5" type="ORF">NCTC4824_00283</name>
</gene>
<dbReference type="KEGG" id="blen:NCTC4824_00283"/>
<proteinExistence type="predicted"/>
<evidence type="ECO:0000256" key="1">
    <source>
        <dbReference type="ARBA" id="ARBA00022491"/>
    </source>
</evidence>
<dbReference type="SUPFAM" id="SSF46689">
    <property type="entry name" value="Homeodomain-like"/>
    <property type="match status" value="1"/>
</dbReference>
<dbReference type="STRING" id="1348624.GCA_001591545_03788"/>
<evidence type="ECO:0000313" key="5">
    <source>
        <dbReference type="EMBL" id="SQI51506.1"/>
    </source>
</evidence>
<evidence type="ECO:0000256" key="2">
    <source>
        <dbReference type="ARBA" id="ARBA00023125"/>
    </source>
</evidence>
<dbReference type="Proteomes" id="UP000249134">
    <property type="component" value="Chromosome 1"/>
</dbReference>
<sequence>MNDRKRHVLLTAKQLFVKKGYSATSIQDILEESEISKGTFYNYFSSKSECIMAILQEAHDDASIRRRELLIGKDISDKKVFAEQISVRMQVNREHKLLPLFETIFHSGDHDLRAFVKKHHLAELFWLSNRLVDVYGDEVAPYSLDCAVMTVGILQQMLHVCAASSKEEIDIPKLIHFTIRRLDAIVLSMINTKDMMLDKYTFSDTPDNVQSQAQTKQQLLEMLADFYKRIENEAHPRDIQYLQFLMDELQEEQPKLFLIETIIRPLREDFSRTAHESEARELTSKLWNYVNLLEKQEGKK</sequence>